<dbReference type="PANTHER" id="PTHR10127">
    <property type="entry name" value="DISCOIDIN, CUB, EGF, LAMININ , AND ZINC METALLOPROTEASE DOMAIN CONTAINING"/>
    <property type="match status" value="1"/>
</dbReference>
<keyword evidence="4 7" id="KW-0862">Zinc</keyword>
<dbReference type="GO" id="GO:0046872">
    <property type="term" value="F:metal ion binding"/>
    <property type="evidence" value="ECO:0007669"/>
    <property type="project" value="UniProtKB-KW"/>
</dbReference>
<evidence type="ECO:0000256" key="5">
    <source>
        <dbReference type="ARBA" id="ARBA00023049"/>
    </source>
</evidence>
<dbReference type="InterPro" id="IPR024079">
    <property type="entry name" value="MetalloPept_cat_dom_sf"/>
</dbReference>
<dbReference type="GO" id="GO:0006508">
    <property type="term" value="P:proteolysis"/>
    <property type="evidence" value="ECO:0007669"/>
    <property type="project" value="UniProtKB-KW"/>
</dbReference>
<dbReference type="InterPro" id="IPR001506">
    <property type="entry name" value="Peptidase_M12A"/>
</dbReference>
<dbReference type="PROSITE" id="PS51864">
    <property type="entry name" value="ASTACIN"/>
    <property type="match status" value="1"/>
</dbReference>
<dbReference type="Pfam" id="PF01400">
    <property type="entry name" value="Astacin"/>
    <property type="match status" value="2"/>
</dbReference>
<keyword evidence="10" id="KW-1185">Reference proteome</keyword>
<proteinExistence type="predicted"/>
<evidence type="ECO:0000256" key="4">
    <source>
        <dbReference type="ARBA" id="ARBA00022833"/>
    </source>
</evidence>
<keyword evidence="5 7" id="KW-0482">Metalloprotease</keyword>
<accession>A0A3M6U8U0</accession>
<name>A0A3M6U8U0_POCDA</name>
<evidence type="ECO:0000313" key="9">
    <source>
        <dbReference type="EMBL" id="RMX49888.1"/>
    </source>
</evidence>
<keyword evidence="1 7" id="KW-0645">Protease</keyword>
<dbReference type="SUPFAM" id="SSF55486">
    <property type="entry name" value="Metalloproteases ('zincins'), catalytic domain"/>
    <property type="match status" value="2"/>
</dbReference>
<evidence type="ECO:0000256" key="3">
    <source>
        <dbReference type="ARBA" id="ARBA00022801"/>
    </source>
</evidence>
<dbReference type="Gene3D" id="3.40.390.10">
    <property type="entry name" value="Collagenase (Catalytic Domain)"/>
    <property type="match status" value="2"/>
</dbReference>
<organism evidence="9 10">
    <name type="scientific">Pocillopora damicornis</name>
    <name type="common">Cauliflower coral</name>
    <name type="synonym">Millepora damicornis</name>
    <dbReference type="NCBI Taxonomy" id="46731"/>
    <lineage>
        <taxon>Eukaryota</taxon>
        <taxon>Metazoa</taxon>
        <taxon>Cnidaria</taxon>
        <taxon>Anthozoa</taxon>
        <taxon>Hexacorallia</taxon>
        <taxon>Scleractinia</taxon>
        <taxon>Astrocoeniina</taxon>
        <taxon>Pocilloporidae</taxon>
        <taxon>Pocillopora</taxon>
    </lineage>
</organism>
<gene>
    <name evidence="9" type="ORF">pdam_00014410</name>
</gene>
<dbReference type="EMBL" id="RCHS01002033">
    <property type="protein sequence ID" value="RMX49888.1"/>
    <property type="molecule type" value="Genomic_DNA"/>
</dbReference>
<evidence type="ECO:0000256" key="2">
    <source>
        <dbReference type="ARBA" id="ARBA00022723"/>
    </source>
</evidence>
<protein>
    <recommendedName>
        <fullName evidence="7">Metalloendopeptidase</fullName>
        <ecNumber evidence="7">3.4.24.-</ecNumber>
    </recommendedName>
</protein>
<evidence type="ECO:0000256" key="7">
    <source>
        <dbReference type="RuleBase" id="RU361183"/>
    </source>
</evidence>
<keyword evidence="2 7" id="KW-0479">Metal-binding</keyword>
<keyword evidence="3 7" id="KW-0378">Hydrolase</keyword>
<reference evidence="9 10" key="1">
    <citation type="journal article" date="2018" name="Sci. Rep.">
        <title>Comparative analysis of the Pocillopora damicornis genome highlights role of immune system in coral evolution.</title>
        <authorList>
            <person name="Cunning R."/>
            <person name="Bay R.A."/>
            <person name="Gillette P."/>
            <person name="Baker A.C."/>
            <person name="Traylor-Knowles N."/>
        </authorList>
    </citation>
    <scope>NUCLEOTIDE SEQUENCE [LARGE SCALE GENOMIC DNA]</scope>
    <source>
        <strain evidence="9">RSMAS</strain>
        <tissue evidence="9">Whole animal</tissue>
    </source>
</reference>
<dbReference type="EC" id="3.4.24.-" evidence="7"/>
<evidence type="ECO:0000256" key="1">
    <source>
        <dbReference type="ARBA" id="ARBA00022670"/>
    </source>
</evidence>
<evidence type="ECO:0000256" key="6">
    <source>
        <dbReference type="PROSITE-ProRule" id="PRU01211"/>
    </source>
</evidence>
<comment type="caution">
    <text evidence="9">The sequence shown here is derived from an EMBL/GenBank/DDBJ whole genome shotgun (WGS) entry which is preliminary data.</text>
</comment>
<dbReference type="PANTHER" id="PTHR10127:SF780">
    <property type="entry name" value="METALLOENDOPEPTIDASE"/>
    <property type="match status" value="1"/>
</dbReference>
<feature type="domain" description="Peptidase M12A" evidence="8">
    <location>
        <begin position="1"/>
        <end position="145"/>
    </location>
</feature>
<sequence length="145" mass="17230">MRHNFRRRTRRESTSFGVRYDNRSVMHYGPTAFFKNGRPTIRPRQRGVRCHYTYPSQEDNENPKNEPVFGLLGHALGFYHEQSRPDKDDFVKILWGNIIDSKYIKATTVVSRNSSLWSLGYIFFCDVFWRKEKKVVKICKHSLPL</sequence>
<dbReference type="AlphaFoldDB" id="A0A3M6U8U0"/>
<dbReference type="GO" id="GO:0004222">
    <property type="term" value="F:metalloendopeptidase activity"/>
    <property type="evidence" value="ECO:0007669"/>
    <property type="project" value="UniProtKB-UniRule"/>
</dbReference>
<evidence type="ECO:0000313" key="10">
    <source>
        <dbReference type="Proteomes" id="UP000275408"/>
    </source>
</evidence>
<dbReference type="PRINTS" id="PR00480">
    <property type="entry name" value="ASTACIN"/>
</dbReference>
<dbReference type="Proteomes" id="UP000275408">
    <property type="component" value="Unassembled WGS sequence"/>
</dbReference>
<comment type="caution">
    <text evidence="6">Lacks conserved residue(s) required for the propagation of feature annotation.</text>
</comment>
<comment type="cofactor">
    <cofactor evidence="7">
        <name>Zn(2+)</name>
        <dbReference type="ChEBI" id="CHEBI:29105"/>
    </cofactor>
    <text evidence="7">Binds 1 zinc ion per subunit.</text>
</comment>
<evidence type="ECO:0000259" key="8">
    <source>
        <dbReference type="PROSITE" id="PS51864"/>
    </source>
</evidence>